<dbReference type="InterPro" id="IPR008928">
    <property type="entry name" value="6-hairpin_glycosidase_sf"/>
</dbReference>
<dbReference type="PANTHER" id="PTHR34987">
    <property type="entry name" value="C, PUTATIVE (AFU_ORTHOLOGUE AFUA_3G02880)-RELATED"/>
    <property type="match status" value="1"/>
</dbReference>
<dbReference type="Gene3D" id="2.60.420.10">
    <property type="entry name" value="Maltose phosphorylase, domain 3"/>
    <property type="match status" value="1"/>
</dbReference>
<dbReference type="PANTHER" id="PTHR34987:SF4">
    <property type="entry name" value="ALPHA-L-RHAMNOSIDASE C-TERMINAL DOMAIN-CONTAINING PROTEIN"/>
    <property type="match status" value="1"/>
</dbReference>
<evidence type="ECO:0000313" key="2">
    <source>
        <dbReference type="EMBL" id="KAK3290352.1"/>
    </source>
</evidence>
<reference evidence="2" key="1">
    <citation type="journal article" date="2023" name="Mol. Phylogenet. Evol.">
        <title>Genome-scale phylogeny and comparative genomics of the fungal order Sordariales.</title>
        <authorList>
            <person name="Hensen N."/>
            <person name="Bonometti L."/>
            <person name="Westerberg I."/>
            <person name="Brannstrom I.O."/>
            <person name="Guillou S."/>
            <person name="Cros-Aarteil S."/>
            <person name="Calhoun S."/>
            <person name="Haridas S."/>
            <person name="Kuo A."/>
            <person name="Mondo S."/>
            <person name="Pangilinan J."/>
            <person name="Riley R."/>
            <person name="LaButti K."/>
            <person name="Andreopoulos B."/>
            <person name="Lipzen A."/>
            <person name="Chen C."/>
            <person name="Yan M."/>
            <person name="Daum C."/>
            <person name="Ng V."/>
            <person name="Clum A."/>
            <person name="Steindorff A."/>
            <person name="Ohm R.A."/>
            <person name="Martin F."/>
            <person name="Silar P."/>
            <person name="Natvig D.O."/>
            <person name="Lalanne C."/>
            <person name="Gautier V."/>
            <person name="Ament-Velasquez S.L."/>
            <person name="Kruys A."/>
            <person name="Hutchinson M.I."/>
            <person name="Powell A.J."/>
            <person name="Barry K."/>
            <person name="Miller A.N."/>
            <person name="Grigoriev I.V."/>
            <person name="Debuchy R."/>
            <person name="Gladieux P."/>
            <person name="Hiltunen Thoren M."/>
            <person name="Johannesson H."/>
        </authorList>
    </citation>
    <scope>NUCLEOTIDE SEQUENCE</scope>
    <source>
        <strain evidence="2">CBS 168.71</strain>
    </source>
</reference>
<evidence type="ECO:0000259" key="1">
    <source>
        <dbReference type="Pfam" id="PF17390"/>
    </source>
</evidence>
<dbReference type="SUPFAM" id="SSF48208">
    <property type="entry name" value="Six-hairpin glycosidases"/>
    <property type="match status" value="1"/>
</dbReference>
<dbReference type="EMBL" id="JAUEPN010000014">
    <property type="protein sequence ID" value="KAK3290352.1"/>
    <property type="molecule type" value="Genomic_DNA"/>
</dbReference>
<accession>A0AAE0H5N8</accession>
<dbReference type="Proteomes" id="UP001278766">
    <property type="component" value="Unassembled WGS sequence"/>
</dbReference>
<protein>
    <submittedName>
        <fullName evidence="2">Six-hairpin glycosidase-like protein</fullName>
    </submittedName>
</protein>
<dbReference type="Gene3D" id="1.50.10.10">
    <property type="match status" value="1"/>
</dbReference>
<dbReference type="GO" id="GO:0005975">
    <property type="term" value="P:carbohydrate metabolic process"/>
    <property type="evidence" value="ECO:0007669"/>
    <property type="project" value="InterPro"/>
</dbReference>
<dbReference type="InterPro" id="IPR035398">
    <property type="entry name" value="Bac_rhamnosid_C"/>
</dbReference>
<gene>
    <name evidence="2" type="ORF">B0H64DRAFT_447410</name>
</gene>
<dbReference type="RefSeq" id="XP_062653866.1">
    <property type="nucleotide sequence ID" value="XM_062806998.1"/>
</dbReference>
<keyword evidence="2" id="KW-0378">Hydrolase</keyword>
<keyword evidence="2" id="KW-0326">Glycosidase</keyword>
<dbReference type="GO" id="GO:0016798">
    <property type="term" value="F:hydrolase activity, acting on glycosyl bonds"/>
    <property type="evidence" value="ECO:0007669"/>
    <property type="project" value="UniProtKB-KW"/>
</dbReference>
<name>A0AAE0H5N8_9PEZI</name>
<organism evidence="2 3">
    <name type="scientific">Chaetomium fimeti</name>
    <dbReference type="NCBI Taxonomy" id="1854472"/>
    <lineage>
        <taxon>Eukaryota</taxon>
        <taxon>Fungi</taxon>
        <taxon>Dikarya</taxon>
        <taxon>Ascomycota</taxon>
        <taxon>Pezizomycotina</taxon>
        <taxon>Sordariomycetes</taxon>
        <taxon>Sordariomycetidae</taxon>
        <taxon>Sordariales</taxon>
        <taxon>Chaetomiaceae</taxon>
        <taxon>Chaetomium</taxon>
    </lineage>
</organism>
<evidence type="ECO:0000313" key="3">
    <source>
        <dbReference type="Proteomes" id="UP001278766"/>
    </source>
</evidence>
<dbReference type="Gene3D" id="2.60.120.260">
    <property type="entry name" value="Galactose-binding domain-like"/>
    <property type="match status" value="1"/>
</dbReference>
<proteinExistence type="predicted"/>
<dbReference type="GeneID" id="87843946"/>
<keyword evidence="3" id="KW-1185">Reference proteome</keyword>
<comment type="caution">
    <text evidence="2">The sequence shown here is derived from an EMBL/GenBank/DDBJ whole genome shotgun (WGS) entry which is preliminary data.</text>
</comment>
<sequence>MVLHSSFTIATNLDLNYSCGRSSSGGREELMLIFIVMVIAVIGLARSPTQPVSFVLSLERPIPAVTLYFSSPVLQRRHQFVHGMIGRLIPLGLAAIAGAAVIQRHPHPPRADPRLITAQDGPIILSSTTTESGIHVIDYGANVEGIPAFEVVSATGEAPVLEITYAESKAGLDSYMSDGPIPLAAAMDTYRINRHNILAPGQFTHRHVQGGFRYQKLNLTSPGELRLRNVGVIPTTHTTPIDKLPGSFKSSDDTITNIWAVGARSIQLTEIPKDSVPEFWEITSEGAVIDSLAPQANGALVAVTSTAYNLDFKVKPLIGGFGFSVLSDTLNSAIYMSVDIGARTVVAYVGSTTEDTELARVTVPSNVTLALGSWHSVHVGVAMTDVAVSINGAPVFEFTQYSKFYGSYGLGASFGHKATFRDLVVTDPAGSVTYEHPLTDKSCLDDFLLGTNPLPVSVDGSRRDRIAYAGDLDVAGSAAFTSTHGLEFVEGALELFASVQAAPGFFTPTVKIQQEPLSTPLDVNITGLIGYSWNLLTAVSQTYTHTGDLALASEWAPRIVRMLDWSHSQTLPNGLFNLSDASFGGDWNYYDPAQSGVVTKFNVLYAYSLQETVGLLADAGVDVSVYQDRLAALRAAIDENLWSDELGAYVYSDGIRDGFGQDSNAIAILAHVNLNPSHSTETILSTLSRELATPSGPLAFSPGVLQHGFQRYISPYASAYHLRAALASQNATAARELLGSLWAPMADVNNANYTGCFWETLDGSGRPAFGVHTSLCHAWAAAPTAELSRFVLGAQPTKPGWGEWAVAPQTLGLSWAQGNVPTPLGAVRVNWKFCGTLLTMSVEAPAGTTGTVTLPSPLLVPASQSKFTLNGSVVNSTIIRVEGGSKVTIVQSRK</sequence>
<dbReference type="Pfam" id="PF17390">
    <property type="entry name" value="Bac_rhamnosid_C"/>
    <property type="match status" value="1"/>
</dbReference>
<dbReference type="InterPro" id="IPR012341">
    <property type="entry name" value="6hp_glycosidase-like_sf"/>
</dbReference>
<feature type="domain" description="Alpha-L-rhamnosidase C-terminal" evidence="1">
    <location>
        <begin position="793"/>
        <end position="856"/>
    </location>
</feature>
<reference evidence="2" key="2">
    <citation type="submission" date="2023-06" db="EMBL/GenBank/DDBJ databases">
        <authorList>
            <consortium name="Lawrence Berkeley National Laboratory"/>
            <person name="Haridas S."/>
            <person name="Hensen N."/>
            <person name="Bonometti L."/>
            <person name="Westerberg I."/>
            <person name="Brannstrom I.O."/>
            <person name="Guillou S."/>
            <person name="Cros-Aarteil S."/>
            <person name="Calhoun S."/>
            <person name="Kuo A."/>
            <person name="Mondo S."/>
            <person name="Pangilinan J."/>
            <person name="Riley R."/>
            <person name="Labutti K."/>
            <person name="Andreopoulos B."/>
            <person name="Lipzen A."/>
            <person name="Chen C."/>
            <person name="Yanf M."/>
            <person name="Daum C."/>
            <person name="Ng V."/>
            <person name="Clum A."/>
            <person name="Steindorff A."/>
            <person name="Ohm R."/>
            <person name="Martin F."/>
            <person name="Silar P."/>
            <person name="Natvig D."/>
            <person name="Lalanne C."/>
            <person name="Gautier V."/>
            <person name="Ament-Velasquez S.L."/>
            <person name="Kruys A."/>
            <person name="Hutchinson M.I."/>
            <person name="Powell A.J."/>
            <person name="Barry K."/>
            <person name="Miller A.N."/>
            <person name="Grigoriev I.V."/>
            <person name="Debuchy R."/>
            <person name="Gladieux P."/>
            <person name="Thoren M.H."/>
            <person name="Johannesson H."/>
        </authorList>
    </citation>
    <scope>NUCLEOTIDE SEQUENCE</scope>
    <source>
        <strain evidence="2">CBS 168.71</strain>
    </source>
</reference>
<dbReference type="Gene3D" id="2.60.120.560">
    <property type="entry name" value="Exo-inulinase, domain 1"/>
    <property type="match status" value="1"/>
</dbReference>
<dbReference type="AlphaFoldDB" id="A0AAE0H5N8"/>